<accession>A0A9W6IRZ9</accession>
<comment type="caution">
    <text evidence="2">The sequence shown here is derived from an EMBL/GenBank/DDBJ whole genome shotgun (WGS) entry which is preliminary data.</text>
</comment>
<keyword evidence="4" id="KW-1185">Reference proteome</keyword>
<keyword evidence="1" id="KW-0812">Transmembrane</keyword>
<sequence length="99" mass="10274">MALSISSPVLAPLRPADIPWRDRPLMSVQAAAAIIGLSTASIYGFAAQGRLELRKLGGRTLVATPSLIALAEAAEPWSASTRHVNAVAGRASRSKAARA</sequence>
<dbReference type="AlphaFoldDB" id="A0A9W6IRZ9"/>
<dbReference type="Proteomes" id="UP000758856">
    <property type="component" value="Unassembled WGS sequence"/>
</dbReference>
<reference evidence="2" key="1">
    <citation type="journal article" date="2014" name="Int. J. Syst. Evol. Microbiol.">
        <title>Complete genome sequence of Corynebacterium casei LMG S-19264T (=DSM 44701T), isolated from a smear-ripened cheese.</title>
        <authorList>
            <consortium name="US DOE Joint Genome Institute (JGI-PGF)"/>
            <person name="Walter F."/>
            <person name="Albersmeier A."/>
            <person name="Kalinowski J."/>
            <person name="Ruckert C."/>
        </authorList>
    </citation>
    <scope>NUCLEOTIDE SEQUENCE</scope>
    <source>
        <strain evidence="2">VKM B-1606</strain>
    </source>
</reference>
<dbReference type="RefSeq" id="WP_204949918.1">
    <property type="nucleotide sequence ID" value="NZ_BSFF01000001.1"/>
</dbReference>
<evidence type="ECO:0000256" key="1">
    <source>
        <dbReference type="SAM" id="Phobius"/>
    </source>
</evidence>
<keyword evidence="1" id="KW-1133">Transmembrane helix</keyword>
<dbReference type="Proteomes" id="UP001143400">
    <property type="component" value="Unassembled WGS sequence"/>
</dbReference>
<evidence type="ECO:0000313" key="2">
    <source>
        <dbReference type="EMBL" id="GLK54547.1"/>
    </source>
</evidence>
<proteinExistence type="predicted"/>
<dbReference type="EMBL" id="JAFBCY010000002">
    <property type="protein sequence ID" value="MBM7851489.1"/>
    <property type="molecule type" value="Genomic_DNA"/>
</dbReference>
<feature type="transmembrane region" description="Helical" evidence="1">
    <location>
        <begin position="25"/>
        <end position="46"/>
    </location>
</feature>
<gene>
    <name evidence="2" type="ORF">GCM10008170_05660</name>
    <name evidence="3" type="ORF">JOD31_001714</name>
</gene>
<name>A0A9W6IRZ9_9HYPH</name>
<dbReference type="EMBL" id="BSFF01000001">
    <property type="protein sequence ID" value="GLK54547.1"/>
    <property type="molecule type" value="Genomic_DNA"/>
</dbReference>
<evidence type="ECO:0008006" key="6">
    <source>
        <dbReference type="Google" id="ProtNLM"/>
    </source>
</evidence>
<evidence type="ECO:0000313" key="4">
    <source>
        <dbReference type="Proteomes" id="UP000758856"/>
    </source>
</evidence>
<protein>
    <recommendedName>
        <fullName evidence="6">Helix-turn-helix domain-containing protein</fullName>
    </recommendedName>
</protein>
<reference evidence="3 4" key="2">
    <citation type="submission" date="2021-01" db="EMBL/GenBank/DDBJ databases">
        <title>Genomic Encyclopedia of Type Strains, Phase IV (KMG-IV): sequencing the most valuable type-strain genomes for metagenomic binning, comparative biology and taxonomic classification.</title>
        <authorList>
            <person name="Goeker M."/>
        </authorList>
    </citation>
    <scope>NUCLEOTIDE SEQUENCE [LARGE SCALE GENOMIC DNA]</scope>
    <source>
        <strain evidence="3 4">DSM 6130</strain>
    </source>
</reference>
<evidence type="ECO:0000313" key="5">
    <source>
        <dbReference type="Proteomes" id="UP001143400"/>
    </source>
</evidence>
<evidence type="ECO:0000313" key="3">
    <source>
        <dbReference type="EMBL" id="MBM7851489.1"/>
    </source>
</evidence>
<keyword evidence="1" id="KW-0472">Membrane</keyword>
<reference evidence="2" key="3">
    <citation type="submission" date="2023-01" db="EMBL/GenBank/DDBJ databases">
        <authorList>
            <person name="Sun Q."/>
            <person name="Evtushenko L."/>
        </authorList>
    </citation>
    <scope>NUCLEOTIDE SEQUENCE</scope>
    <source>
        <strain evidence="2">VKM B-1606</strain>
    </source>
</reference>
<organism evidence="2 5">
    <name type="scientific">Methylopila capsulata</name>
    <dbReference type="NCBI Taxonomy" id="61654"/>
    <lineage>
        <taxon>Bacteria</taxon>
        <taxon>Pseudomonadati</taxon>
        <taxon>Pseudomonadota</taxon>
        <taxon>Alphaproteobacteria</taxon>
        <taxon>Hyphomicrobiales</taxon>
        <taxon>Methylopilaceae</taxon>
        <taxon>Methylopila</taxon>
    </lineage>
</organism>